<dbReference type="GO" id="GO:0031966">
    <property type="term" value="C:mitochondrial membrane"/>
    <property type="evidence" value="ECO:0007669"/>
    <property type="project" value="TreeGrafter"/>
</dbReference>
<proteinExistence type="inferred from homology"/>
<evidence type="ECO:0000313" key="7">
    <source>
        <dbReference type="Ensembl" id="ENSSANP00000027873.1"/>
    </source>
</evidence>
<keyword evidence="4 6" id="KW-1133">Transmembrane helix</keyword>
<dbReference type="GO" id="GO:0070453">
    <property type="term" value="P:regulation of heme biosynthetic process"/>
    <property type="evidence" value="ECO:0007669"/>
    <property type="project" value="TreeGrafter"/>
</dbReference>
<evidence type="ECO:0000256" key="1">
    <source>
        <dbReference type="ARBA" id="ARBA00004370"/>
    </source>
</evidence>
<reference evidence="7" key="1">
    <citation type="submission" date="2025-08" db="UniProtKB">
        <authorList>
            <consortium name="Ensembl"/>
        </authorList>
    </citation>
    <scope>IDENTIFICATION</scope>
</reference>
<dbReference type="InterPro" id="IPR005349">
    <property type="entry name" value="TMEM14"/>
</dbReference>
<dbReference type="PANTHER" id="PTHR12668">
    <property type="entry name" value="TRANSMEMBRANE PROTEIN 14, 15"/>
    <property type="match status" value="1"/>
</dbReference>
<dbReference type="Pfam" id="PF03647">
    <property type="entry name" value="Tmemb_14"/>
    <property type="match status" value="1"/>
</dbReference>
<sequence length="173" mass="19253">MAVDWWGFAYAAALALGGFMGYKRKGSVVSLIAGLFFGSVSAYGAFKITNDPHDYWTSLSKYKNKITNVHPLEIQHISASNLLFLDSSRRRCSDCCDGNEVQEIWEINACRNHGRTEPPHGFATFDLLRARGRTTLSQHLLDSCNVHFTASSPNCILCIPNKSVHFRVSALIL</sequence>
<evidence type="ECO:0000256" key="6">
    <source>
        <dbReference type="SAM" id="Phobius"/>
    </source>
</evidence>
<keyword evidence="8" id="KW-1185">Reference proteome</keyword>
<keyword evidence="5 6" id="KW-0472">Membrane</keyword>
<dbReference type="Ensembl" id="ENSSANT00000029691.1">
    <property type="protein sequence ID" value="ENSSANP00000027873.1"/>
    <property type="gene ID" value="ENSSANG00000014325.1"/>
</dbReference>
<dbReference type="PANTHER" id="PTHR12668:SF11">
    <property type="entry name" value="TRANSMEMBRANE PROTEIN 14A"/>
    <property type="match status" value="1"/>
</dbReference>
<dbReference type="Proteomes" id="UP000472260">
    <property type="component" value="Unassembled WGS sequence"/>
</dbReference>
<feature type="transmembrane region" description="Helical" evidence="6">
    <location>
        <begin position="6"/>
        <end position="22"/>
    </location>
</feature>
<feature type="transmembrane region" description="Helical" evidence="6">
    <location>
        <begin position="29"/>
        <end position="46"/>
    </location>
</feature>
<organism evidence="7 8">
    <name type="scientific">Sinocyclocheilus anshuiensis</name>
    <dbReference type="NCBI Taxonomy" id="1608454"/>
    <lineage>
        <taxon>Eukaryota</taxon>
        <taxon>Metazoa</taxon>
        <taxon>Chordata</taxon>
        <taxon>Craniata</taxon>
        <taxon>Vertebrata</taxon>
        <taxon>Euteleostomi</taxon>
        <taxon>Actinopterygii</taxon>
        <taxon>Neopterygii</taxon>
        <taxon>Teleostei</taxon>
        <taxon>Ostariophysi</taxon>
        <taxon>Cypriniformes</taxon>
        <taxon>Cyprinidae</taxon>
        <taxon>Cyprininae</taxon>
        <taxon>Sinocyclocheilus</taxon>
    </lineage>
</organism>
<name>A0A671M7S3_9TELE</name>
<comment type="similarity">
    <text evidence="2">Belongs to the TMEM14 family.</text>
</comment>
<dbReference type="Gene3D" id="1.10.10.1740">
    <property type="entry name" value="Transmembrane protein 14-like"/>
    <property type="match status" value="1"/>
</dbReference>
<evidence type="ECO:0000256" key="2">
    <source>
        <dbReference type="ARBA" id="ARBA00007590"/>
    </source>
</evidence>
<keyword evidence="3 6" id="KW-0812">Transmembrane</keyword>
<reference evidence="7" key="2">
    <citation type="submission" date="2025-09" db="UniProtKB">
        <authorList>
            <consortium name="Ensembl"/>
        </authorList>
    </citation>
    <scope>IDENTIFICATION</scope>
</reference>
<accession>A0A671M7S3</accession>
<evidence type="ECO:0000256" key="5">
    <source>
        <dbReference type="ARBA" id="ARBA00023136"/>
    </source>
</evidence>
<protein>
    <submittedName>
        <fullName evidence="7">Transmembrane protein 14A-like</fullName>
    </submittedName>
</protein>
<dbReference type="InterPro" id="IPR044890">
    <property type="entry name" value="TMEM14_sf"/>
</dbReference>
<dbReference type="AlphaFoldDB" id="A0A671M7S3"/>
<gene>
    <name evidence="7" type="primary">LOC107701972</name>
</gene>
<evidence type="ECO:0000256" key="3">
    <source>
        <dbReference type="ARBA" id="ARBA00022692"/>
    </source>
</evidence>
<evidence type="ECO:0000256" key="4">
    <source>
        <dbReference type="ARBA" id="ARBA00022989"/>
    </source>
</evidence>
<comment type="subcellular location">
    <subcellularLocation>
        <location evidence="1">Membrane</location>
    </subcellularLocation>
</comment>
<evidence type="ECO:0000313" key="8">
    <source>
        <dbReference type="Proteomes" id="UP000472260"/>
    </source>
</evidence>